<feature type="transmembrane region" description="Helical" evidence="8">
    <location>
        <begin position="511"/>
        <end position="533"/>
    </location>
</feature>
<keyword evidence="5 8" id="KW-1133">Transmembrane helix</keyword>
<comment type="caution">
    <text evidence="10">The sequence shown here is derived from an EMBL/GenBank/DDBJ whole genome shotgun (WGS) entry which is preliminary data.</text>
</comment>
<dbReference type="RefSeq" id="XP_064676872.1">
    <property type="nucleotide sequence ID" value="XM_064825654.1"/>
</dbReference>
<dbReference type="EMBL" id="JASEJX010000034">
    <property type="protein sequence ID" value="KAK4510206.1"/>
    <property type="molecule type" value="Genomic_DNA"/>
</dbReference>
<dbReference type="PROSITE" id="PS00218">
    <property type="entry name" value="AMINO_ACID_PERMEASE_1"/>
    <property type="match status" value="1"/>
</dbReference>
<evidence type="ECO:0000256" key="1">
    <source>
        <dbReference type="ARBA" id="ARBA00004141"/>
    </source>
</evidence>
<dbReference type="GO" id="GO:0015171">
    <property type="term" value="F:amino acid transmembrane transporter activity"/>
    <property type="evidence" value="ECO:0007669"/>
    <property type="project" value="TreeGrafter"/>
</dbReference>
<evidence type="ECO:0000256" key="4">
    <source>
        <dbReference type="ARBA" id="ARBA00022970"/>
    </source>
</evidence>
<dbReference type="GeneID" id="89950064"/>
<dbReference type="InterPro" id="IPR004840">
    <property type="entry name" value="Amino_acid_permease_CS"/>
</dbReference>
<evidence type="ECO:0000313" key="11">
    <source>
        <dbReference type="Proteomes" id="UP001304243"/>
    </source>
</evidence>
<evidence type="ECO:0000256" key="7">
    <source>
        <dbReference type="SAM" id="MobiDB-lite"/>
    </source>
</evidence>
<dbReference type="InterPro" id="IPR050524">
    <property type="entry name" value="APC_YAT"/>
</dbReference>
<dbReference type="FunFam" id="1.20.1740.10:FF:000001">
    <property type="entry name" value="Amino acid permease"/>
    <property type="match status" value="1"/>
</dbReference>
<keyword evidence="2" id="KW-0813">Transport</keyword>
<feature type="transmembrane region" description="Helical" evidence="8">
    <location>
        <begin position="202"/>
        <end position="220"/>
    </location>
</feature>
<proteinExistence type="predicted"/>
<evidence type="ECO:0000256" key="8">
    <source>
        <dbReference type="SAM" id="Phobius"/>
    </source>
</evidence>
<dbReference type="PANTHER" id="PTHR43341:SF1">
    <property type="entry name" value="GENERAL AMINO-ACID PERMEASE GAP1"/>
    <property type="match status" value="1"/>
</dbReference>
<dbReference type="GO" id="GO:0016020">
    <property type="term" value="C:membrane"/>
    <property type="evidence" value="ECO:0007669"/>
    <property type="project" value="UniProtKB-SubCell"/>
</dbReference>
<feature type="transmembrane region" description="Helical" evidence="8">
    <location>
        <begin position="352"/>
        <end position="377"/>
    </location>
</feature>
<keyword evidence="4" id="KW-0029">Amino-acid transport</keyword>
<organism evidence="10 11">
    <name type="scientific">Mucor velutinosus</name>
    <dbReference type="NCBI Taxonomy" id="708070"/>
    <lineage>
        <taxon>Eukaryota</taxon>
        <taxon>Fungi</taxon>
        <taxon>Fungi incertae sedis</taxon>
        <taxon>Mucoromycota</taxon>
        <taxon>Mucoromycotina</taxon>
        <taxon>Mucoromycetes</taxon>
        <taxon>Mucorales</taxon>
        <taxon>Mucorineae</taxon>
        <taxon>Mucoraceae</taxon>
        <taxon>Mucor</taxon>
    </lineage>
</organism>
<dbReference type="PANTHER" id="PTHR43341">
    <property type="entry name" value="AMINO ACID PERMEASE"/>
    <property type="match status" value="1"/>
</dbReference>
<comment type="subcellular location">
    <subcellularLocation>
        <location evidence="1">Membrane</location>
        <topology evidence="1">Multi-pass membrane protein</topology>
    </subcellularLocation>
</comment>
<accession>A0AAN7D952</accession>
<dbReference type="Proteomes" id="UP001304243">
    <property type="component" value="Unassembled WGS sequence"/>
</dbReference>
<evidence type="ECO:0000313" key="10">
    <source>
        <dbReference type="EMBL" id="KAK4510206.1"/>
    </source>
</evidence>
<feature type="transmembrane region" description="Helical" evidence="8">
    <location>
        <begin position="121"/>
        <end position="140"/>
    </location>
</feature>
<evidence type="ECO:0000259" key="9">
    <source>
        <dbReference type="Pfam" id="PF00324"/>
    </source>
</evidence>
<feature type="transmembrane region" description="Helical" evidence="8">
    <location>
        <begin position="311"/>
        <end position="332"/>
    </location>
</feature>
<feature type="domain" description="Amino acid permease/ SLC12A" evidence="9">
    <location>
        <begin position="92"/>
        <end position="540"/>
    </location>
</feature>
<sequence length="599" mass="65490">MFHGRRKSKRKDDQGSSSRSNTFNDEVIEEIDMNDIKLDSMRSRISNPEKIGTSSSAFNEDIDRVYSRGQSGSIGDVIDDTPKLQRGLKARHLTMISLGGTIGTGLFLASGASVANAGPGGALIAYALIGIMVFFMMECLGEMATYLPISGSFNNYAGRFIDPAVGFALGWNYWYNWAVTVAVELTAGSMVMAYWLPHVPGYVWSIIFLVIILALNLFSVKGYGEAEYWFALIKVLTVIVFIFLGILVDTAVLGDTYYGVATFNAGGVQGLGVLSTFLTAGFSFQGTELIGVAAGESENPRKNVPKAIKQVFWRIVLFYILSILIIGLIIPYDDPQLLNSDVQNISISPFTLVFLKAGIAPAAHIMNAVILTTVLSAGNSGLYASSRTLLDLAIEGKAPKIFKRITKNGIPIYCVLLTAAIGMLAFLTSLFGNGVVYSWLMNISGVAGFIAWLGIAASHWRFRRAYVAQGYKVEDLPFKARLFPVGPIFAFGICSFVIVGQGYDAWFADPISASDIIACYIGVPVVLIIYLGYKIVKRSKVIPLVEIDLISGREEFEGHNFDDDNDKKNDPLEGVSVFKPSTWKRIPSNLKSWRDAFHN</sequence>
<keyword evidence="3 8" id="KW-0812">Transmembrane</keyword>
<feature type="transmembrane region" description="Helical" evidence="8">
    <location>
        <begin position="268"/>
        <end position="290"/>
    </location>
</feature>
<dbReference type="InterPro" id="IPR004841">
    <property type="entry name" value="AA-permease/SLC12A_dom"/>
</dbReference>
<feature type="transmembrane region" description="Helical" evidence="8">
    <location>
        <begin position="410"/>
        <end position="431"/>
    </location>
</feature>
<name>A0AAN7D952_9FUNG</name>
<dbReference type="AlphaFoldDB" id="A0AAN7D952"/>
<feature type="compositionally biased region" description="Polar residues" evidence="7">
    <location>
        <begin position="15"/>
        <end position="24"/>
    </location>
</feature>
<evidence type="ECO:0000256" key="3">
    <source>
        <dbReference type="ARBA" id="ARBA00022692"/>
    </source>
</evidence>
<dbReference type="Gene3D" id="1.20.1740.10">
    <property type="entry name" value="Amino acid/polyamine transporter I"/>
    <property type="match status" value="1"/>
</dbReference>
<gene>
    <name evidence="10" type="ORF">ATC70_006378</name>
</gene>
<evidence type="ECO:0000256" key="2">
    <source>
        <dbReference type="ARBA" id="ARBA00022448"/>
    </source>
</evidence>
<reference evidence="10 11" key="1">
    <citation type="submission" date="2022-11" db="EMBL/GenBank/DDBJ databases">
        <title>Mucor velutinosus strain NIH1002 WGS.</title>
        <authorList>
            <person name="Subramanian P."/>
            <person name="Mullikin J.C."/>
            <person name="Segre J.A."/>
            <person name="Zelazny A.M."/>
        </authorList>
    </citation>
    <scope>NUCLEOTIDE SEQUENCE [LARGE SCALE GENOMIC DNA]</scope>
    <source>
        <strain evidence="10 11">NIH1002</strain>
    </source>
</reference>
<dbReference type="Pfam" id="PF00324">
    <property type="entry name" value="AA_permease"/>
    <property type="match status" value="1"/>
</dbReference>
<keyword evidence="6 8" id="KW-0472">Membrane</keyword>
<feature type="transmembrane region" description="Helical" evidence="8">
    <location>
        <begin position="174"/>
        <end position="196"/>
    </location>
</feature>
<feature type="transmembrane region" description="Helical" evidence="8">
    <location>
        <begin position="93"/>
        <end position="115"/>
    </location>
</feature>
<feature type="transmembrane region" description="Helical" evidence="8">
    <location>
        <begin position="437"/>
        <end position="460"/>
    </location>
</feature>
<feature type="transmembrane region" description="Helical" evidence="8">
    <location>
        <begin position="227"/>
        <end position="248"/>
    </location>
</feature>
<evidence type="ECO:0000256" key="5">
    <source>
        <dbReference type="ARBA" id="ARBA00022989"/>
    </source>
</evidence>
<feature type="region of interest" description="Disordered" evidence="7">
    <location>
        <begin position="1"/>
        <end position="26"/>
    </location>
</feature>
<protein>
    <submittedName>
        <fullName evidence="10">C2H2-type domain-containing protein</fullName>
    </submittedName>
</protein>
<keyword evidence="11" id="KW-1185">Reference proteome</keyword>
<feature type="transmembrane region" description="Helical" evidence="8">
    <location>
        <begin position="481"/>
        <end position="499"/>
    </location>
</feature>
<evidence type="ECO:0000256" key="6">
    <source>
        <dbReference type="ARBA" id="ARBA00023136"/>
    </source>
</evidence>